<feature type="region of interest" description="Disordered" evidence="10">
    <location>
        <begin position="1460"/>
        <end position="1539"/>
    </location>
</feature>
<dbReference type="GO" id="GO:0035023">
    <property type="term" value="P:regulation of Rho protein signal transduction"/>
    <property type="evidence" value="ECO:0007669"/>
    <property type="project" value="TreeGrafter"/>
</dbReference>
<evidence type="ECO:0000256" key="3">
    <source>
        <dbReference type="ARBA" id="ARBA00022553"/>
    </source>
</evidence>
<proteinExistence type="predicted"/>
<feature type="domain" description="Phorbol-ester/DAG-type" evidence="13">
    <location>
        <begin position="466"/>
        <end position="514"/>
    </location>
</feature>
<dbReference type="InterPro" id="IPR046349">
    <property type="entry name" value="C1-like_sf"/>
</dbReference>
<dbReference type="CDD" id="cd20815">
    <property type="entry name" value="C1_p190RhoGEF-like"/>
    <property type="match status" value="1"/>
</dbReference>
<evidence type="ECO:0000259" key="13">
    <source>
        <dbReference type="PROSITE" id="PS50081"/>
    </source>
</evidence>
<name>A0A8S1BK53_9INSE</name>
<feature type="coiled-coil region" evidence="9">
    <location>
        <begin position="1236"/>
        <end position="1284"/>
    </location>
</feature>
<keyword evidence="6" id="KW-0863">Zinc-finger</keyword>
<evidence type="ECO:0000256" key="2">
    <source>
        <dbReference type="ARBA" id="ARBA00022490"/>
    </source>
</evidence>
<keyword evidence="15" id="KW-1185">Reference proteome</keyword>
<feature type="compositionally biased region" description="Polar residues" evidence="10">
    <location>
        <begin position="1368"/>
        <end position="1383"/>
    </location>
</feature>
<evidence type="ECO:0000256" key="1">
    <source>
        <dbReference type="ARBA" id="ARBA00004496"/>
    </source>
</evidence>
<feature type="compositionally biased region" description="Polar residues" evidence="10">
    <location>
        <begin position="1322"/>
        <end position="1333"/>
    </location>
</feature>
<gene>
    <name evidence="14" type="ORF">CLODIP_2_CD05267</name>
</gene>
<evidence type="ECO:0000256" key="7">
    <source>
        <dbReference type="ARBA" id="ARBA00022833"/>
    </source>
</evidence>
<keyword evidence="7" id="KW-0862">Zinc</keyword>
<dbReference type="SUPFAM" id="SSF48065">
    <property type="entry name" value="DBL homology domain (DH-domain)"/>
    <property type="match status" value="1"/>
</dbReference>
<keyword evidence="8 9" id="KW-0175">Coiled coil</keyword>
<evidence type="ECO:0008006" key="16">
    <source>
        <dbReference type="Google" id="ProtNLM"/>
    </source>
</evidence>
<dbReference type="PROSITE" id="PS50081">
    <property type="entry name" value="ZF_DAG_PE_2"/>
    <property type="match status" value="1"/>
</dbReference>
<dbReference type="GO" id="GO:0005085">
    <property type="term" value="F:guanyl-nucleotide exchange factor activity"/>
    <property type="evidence" value="ECO:0007669"/>
    <property type="project" value="UniProtKB-KW"/>
</dbReference>
<dbReference type="InterPro" id="IPR051632">
    <property type="entry name" value="Rho_GEF"/>
</dbReference>
<keyword evidence="3" id="KW-0597">Phosphoprotein</keyword>
<keyword evidence="4" id="KW-0344">Guanine-nucleotide releasing factor</keyword>
<comment type="subcellular location">
    <subcellularLocation>
        <location evidence="1">Cytoplasm</location>
    </subcellularLocation>
</comment>
<dbReference type="Gene3D" id="1.20.900.10">
    <property type="entry name" value="Dbl homology (DH) domain"/>
    <property type="match status" value="1"/>
</dbReference>
<dbReference type="EMBL" id="CADEPI010000001">
    <property type="protein sequence ID" value="CAB3359591.1"/>
    <property type="molecule type" value="Genomic_DNA"/>
</dbReference>
<dbReference type="Pfam" id="PF00130">
    <property type="entry name" value="C1_1"/>
    <property type="match status" value="1"/>
</dbReference>
<dbReference type="InterPro" id="IPR000219">
    <property type="entry name" value="DH_dom"/>
</dbReference>
<dbReference type="Gene3D" id="2.30.29.30">
    <property type="entry name" value="Pleckstrin-homology domain (PH domain)/Phosphotyrosine-binding domain (PTB)"/>
    <property type="match status" value="1"/>
</dbReference>
<dbReference type="SUPFAM" id="SSF57889">
    <property type="entry name" value="Cysteine-rich domain"/>
    <property type="match status" value="1"/>
</dbReference>
<dbReference type="InterPro" id="IPR002219">
    <property type="entry name" value="PKC_DAG/PE"/>
</dbReference>
<protein>
    <recommendedName>
        <fullName evidence="16">DH domain-containing protein</fullName>
    </recommendedName>
</protein>
<comment type="caution">
    <text evidence="14">The sequence shown here is derived from an EMBL/GenBank/DDBJ whole genome shotgun (WGS) entry which is preliminary data.</text>
</comment>
<evidence type="ECO:0000313" key="15">
    <source>
        <dbReference type="Proteomes" id="UP000494165"/>
    </source>
</evidence>
<keyword evidence="2" id="KW-0963">Cytoplasm</keyword>
<feature type="region of interest" description="Disordered" evidence="10">
    <location>
        <begin position="1322"/>
        <end position="1383"/>
    </location>
</feature>
<dbReference type="PROSITE" id="PS50003">
    <property type="entry name" value="PH_DOMAIN"/>
    <property type="match status" value="1"/>
</dbReference>
<evidence type="ECO:0000313" key="14">
    <source>
        <dbReference type="EMBL" id="CAB3359591.1"/>
    </source>
</evidence>
<feature type="compositionally biased region" description="Low complexity" evidence="10">
    <location>
        <begin position="1414"/>
        <end position="1434"/>
    </location>
</feature>
<dbReference type="GO" id="GO:0008270">
    <property type="term" value="F:zinc ion binding"/>
    <property type="evidence" value="ECO:0007669"/>
    <property type="project" value="UniProtKB-KW"/>
</dbReference>
<feature type="region of interest" description="Disordered" evidence="10">
    <location>
        <begin position="1124"/>
        <end position="1148"/>
    </location>
</feature>
<evidence type="ECO:0000259" key="11">
    <source>
        <dbReference type="PROSITE" id="PS50003"/>
    </source>
</evidence>
<feature type="region of interest" description="Disordered" evidence="10">
    <location>
        <begin position="392"/>
        <end position="415"/>
    </location>
</feature>
<feature type="region of interest" description="Disordered" evidence="10">
    <location>
        <begin position="1414"/>
        <end position="1438"/>
    </location>
</feature>
<sequence length="1539" mass="171003">MHLLILKIYKCGHAPCWGCCCKYGAAISAPFSQPDRSTVRWFRNQGRRTPLTAGAPEHPGQPPSGDEYHNSGDDSDEDVITDYLATTGASSSCEGAMAHQTSGPLVPIISVTPHSPASLQYPVLDDNIFQLHAIHECIQQMRETSAQAFNQQMLQLNQYSRLSVSCPTLNNDGNPEIDFTTSVSSSPTQQESSSQFGSAHNTPQGIPASTFRVNLEDIFTKRNGDEPKRRRSWTSLSDVNFNKKKKEPERQRSSISLSSMDSDQDDPFSDQPDVDATNSTMYLINNNNSTKLARPAANAKTRRASGTLSPVSSNLWNLGGQSTHSLNEEDLQNEFKKVVVVRGEKERLLPARLPLQKSVSTPSIIAVRDVASENAAAAPADLNSETVHATILNPTDKHEAGVQRPSGTESETEEDVPGDILMEVNISKLFPYPIKHASNYELHEAKQRKRGSIFFRKKKDKSKKTVHQWVAVSYGSPHGCDWCSKVLTNKPALYCENCAVTVHQTSCMDQIGECSKTKTTKSNLAKVAGGLGSHLPGTKMQGKRSLGNAPATNSNSQIINEEKEADHHHKHHGHHDNVSDETQLLHEFVNESPITAQDLDTDPFLGLHEDEPDSWTPTVGKEVTKRLKDKEIKRQEHIYEFILTEKTHCLTLRVMQKVFVEGMQKYFQLGNLVDRMFPRLMDLTEIHLSFLHKLRERQKSSAPVIDSIADIILEQFSGAEAAKLKSAYGEFCSRHRDAVDLYKDCVHQDTRLEAFCKHCQLNPLLKKKGIPECILFVTQRLTKYPLLIEPLIKTAKDNKPEQEKLSRALALVKEILVEVDAQVAEKEKEDRKLEIYNRIDAKSFTSYRGNKKFKKSDILSANRKLKFEGYATLMQGRNKMQLVLVIVLSDMLFFLLDNNNKYSFFTPDNKACVVSLQKLLVREKAGQDTRGIYLISSNPNEPEMFELKVIKPKDKLAWINAIRAAVQECPEEDEERPALGSEDNQSLLFYKQVQINQIIGVLRQKDLEQALILEEKMALQIKLLAASGHENLPDPPNYSQIVSEDADINAIWKEVCHAFHEMTQLASTLYASGTNLSRSVSSVGEHQSDAYVSPTLPKRAETFGGFDNANKEQLQSFLTKAFGKKQNQKEQATSASSIPEGKVASHKTPNERGLWNNFHLAPVPPGVVNANILALDGICELPHMMSLNQEQQLAAFNLSNYFYTILSLLANQMTTIDSLQATLSVIKQMQEDRKPVYRHNQQLEELRNLQDKLTQEREAWTRIKEAEERDLEERRTELVKMQERLNYEQADIIQQRETLHRRLEMLTSQNILISPNMPMMISANNADTSSGSCATDAESPSAPPSAATAASTPSPPADVRRKLDGKWKTQTQPPSNGSKSSLPLNLISATNMQKTGQGVQVKQQLPLKLAKLGSGLSSTSSSASLLQQQQQTQSHGVQQMLPMKLSQGEGQGRVGMVGSPGSGYQRLSSNSFGPASVSPKEAGAGHAASAPTHVRTGSSPAMMQQHPVALGATLPWANTEAKSNSKASPKSSEEEVIYF</sequence>
<dbReference type="CDD" id="cd00160">
    <property type="entry name" value="RhoGEF"/>
    <property type="match status" value="1"/>
</dbReference>
<dbReference type="Proteomes" id="UP000494165">
    <property type="component" value="Unassembled WGS sequence"/>
</dbReference>
<evidence type="ECO:0000256" key="8">
    <source>
        <dbReference type="ARBA" id="ARBA00023054"/>
    </source>
</evidence>
<dbReference type="InterPro" id="IPR035899">
    <property type="entry name" value="DBL_dom_sf"/>
</dbReference>
<dbReference type="CDD" id="cd15789">
    <property type="entry name" value="PH_ARHGEF2_18_like"/>
    <property type="match status" value="1"/>
</dbReference>
<dbReference type="InterPro" id="IPR001849">
    <property type="entry name" value="PH_domain"/>
</dbReference>
<feature type="domain" description="PH" evidence="11">
    <location>
        <begin position="864"/>
        <end position="967"/>
    </location>
</feature>
<evidence type="ECO:0000256" key="4">
    <source>
        <dbReference type="ARBA" id="ARBA00022658"/>
    </source>
</evidence>
<dbReference type="Pfam" id="PF17838">
    <property type="entry name" value="PH_16"/>
    <property type="match status" value="1"/>
</dbReference>
<reference evidence="14 15" key="1">
    <citation type="submission" date="2020-04" db="EMBL/GenBank/DDBJ databases">
        <authorList>
            <person name="Alioto T."/>
            <person name="Alioto T."/>
            <person name="Gomez Garrido J."/>
        </authorList>
    </citation>
    <scope>NUCLEOTIDE SEQUENCE [LARGE SCALE GENOMIC DNA]</scope>
</reference>
<dbReference type="Pfam" id="PF00621">
    <property type="entry name" value="RhoGEF"/>
    <property type="match status" value="1"/>
</dbReference>
<dbReference type="PANTHER" id="PTHR13944:SF21">
    <property type="entry name" value="CYSTS, ISOFORM C"/>
    <property type="match status" value="1"/>
</dbReference>
<evidence type="ECO:0000256" key="5">
    <source>
        <dbReference type="ARBA" id="ARBA00022723"/>
    </source>
</evidence>
<dbReference type="PROSITE" id="PS50010">
    <property type="entry name" value="DH_2"/>
    <property type="match status" value="1"/>
</dbReference>
<feature type="domain" description="DH" evidence="12">
    <location>
        <begin position="633"/>
        <end position="822"/>
    </location>
</feature>
<accession>A0A8S1BK53</accession>
<organism evidence="14 15">
    <name type="scientific">Cloeon dipterum</name>
    <dbReference type="NCBI Taxonomy" id="197152"/>
    <lineage>
        <taxon>Eukaryota</taxon>
        <taxon>Metazoa</taxon>
        <taxon>Ecdysozoa</taxon>
        <taxon>Arthropoda</taxon>
        <taxon>Hexapoda</taxon>
        <taxon>Insecta</taxon>
        <taxon>Pterygota</taxon>
        <taxon>Palaeoptera</taxon>
        <taxon>Ephemeroptera</taxon>
        <taxon>Pisciforma</taxon>
        <taxon>Baetidae</taxon>
        <taxon>Cloeon</taxon>
    </lineage>
</organism>
<dbReference type="OrthoDB" id="28045at2759"/>
<evidence type="ECO:0000256" key="6">
    <source>
        <dbReference type="ARBA" id="ARBA00022771"/>
    </source>
</evidence>
<evidence type="ECO:0000256" key="9">
    <source>
        <dbReference type="SAM" id="Coils"/>
    </source>
</evidence>
<feature type="region of interest" description="Disordered" evidence="10">
    <location>
        <begin position="530"/>
        <end position="554"/>
    </location>
</feature>
<feature type="region of interest" description="Disordered" evidence="10">
    <location>
        <begin position="170"/>
        <end position="209"/>
    </location>
</feature>
<dbReference type="Gene3D" id="3.30.60.20">
    <property type="match status" value="1"/>
</dbReference>
<dbReference type="InterPro" id="IPR041020">
    <property type="entry name" value="PH_16"/>
</dbReference>
<dbReference type="PANTHER" id="PTHR13944">
    <property type="entry name" value="AGAP007712-PA"/>
    <property type="match status" value="1"/>
</dbReference>
<dbReference type="GO" id="GO:0005737">
    <property type="term" value="C:cytoplasm"/>
    <property type="evidence" value="ECO:0007669"/>
    <property type="project" value="UniProtKB-SubCell"/>
</dbReference>
<feature type="compositionally biased region" description="Low complexity" evidence="10">
    <location>
        <begin position="1520"/>
        <end position="1530"/>
    </location>
</feature>
<dbReference type="SMART" id="SM00325">
    <property type="entry name" value="RhoGEF"/>
    <property type="match status" value="1"/>
</dbReference>
<evidence type="ECO:0000259" key="12">
    <source>
        <dbReference type="PROSITE" id="PS50010"/>
    </source>
</evidence>
<dbReference type="SUPFAM" id="SSF50729">
    <property type="entry name" value="PH domain-like"/>
    <property type="match status" value="1"/>
</dbReference>
<evidence type="ECO:0000256" key="10">
    <source>
        <dbReference type="SAM" id="MobiDB-lite"/>
    </source>
</evidence>
<feature type="compositionally biased region" description="Low complexity" evidence="10">
    <location>
        <begin position="180"/>
        <end position="195"/>
    </location>
</feature>
<feature type="region of interest" description="Disordered" evidence="10">
    <location>
        <begin position="48"/>
        <end position="77"/>
    </location>
</feature>
<feature type="region of interest" description="Disordered" evidence="10">
    <location>
        <begin position="239"/>
        <end position="276"/>
    </location>
</feature>
<dbReference type="InterPro" id="IPR011993">
    <property type="entry name" value="PH-like_dom_sf"/>
</dbReference>
<feature type="compositionally biased region" description="Basic and acidic residues" evidence="10">
    <location>
        <begin position="1358"/>
        <end position="1367"/>
    </location>
</feature>
<keyword evidence="5" id="KW-0479">Metal-binding</keyword>